<sequence length="434" mass="51230">MTSSSTQLKGTEDIKAVKCNETLFPWKSKGEKINNYYCPDLEQIEIYGQESGTKSKELLLVVSSCQKVAKDPTTECATPQEIQNLISNIYIDVAMLTQYFDPNKFQKTNPFITYYSQTRRYLVKDEYRLVQYRVKRSSVTVLDDLISFFWNSGTDPNSVDYQFYEAKQIDTQTFDPNVTRFVKLDILNIKFTQDQQITLITVQAPTITGIISSVGGFFSLINMLIGYMLYKFQCFRYEASLMKRLFYEDKPVINDEASDDEDSTFKITKHSPNASQIKMDIKETLVNSFESEDGEEIWDWYQFYFIKIMCCCKLRKERLIEQRDRYERAKEKLYYDLDILENIKIIRSSRFLIQTQLRKYQRQLIRNFKIYNVDHKSIGKKPPHNLKKALGKLDLKNNNIDKKIAYKITEDEDQVHHLQLTNPRYRHSTYAQLL</sequence>
<feature type="transmembrane region" description="Helical" evidence="1">
    <location>
        <begin position="207"/>
        <end position="230"/>
    </location>
</feature>
<evidence type="ECO:0000256" key="1">
    <source>
        <dbReference type="SAM" id="Phobius"/>
    </source>
</evidence>
<name>A0A078AN40_STYLE</name>
<dbReference type="GO" id="GO:0005634">
    <property type="term" value="C:nucleus"/>
    <property type="evidence" value="ECO:0007669"/>
    <property type="project" value="TreeGrafter"/>
</dbReference>
<reference evidence="2 3" key="1">
    <citation type="submission" date="2014-06" db="EMBL/GenBank/DDBJ databases">
        <authorList>
            <person name="Swart Estienne"/>
        </authorList>
    </citation>
    <scope>NUCLEOTIDE SEQUENCE [LARGE SCALE GENOMIC DNA]</scope>
    <source>
        <strain evidence="2 3">130c</strain>
    </source>
</reference>
<gene>
    <name evidence="2" type="primary">Contig5718.g6115</name>
    <name evidence="2" type="ORF">STYLEM_11354</name>
</gene>
<dbReference type="PANTHER" id="PTHR31398:SF0">
    <property type="entry name" value="MEIOTIC NUCLEAR DIVISION PROTEIN 1 HOMOLOG"/>
    <property type="match status" value="1"/>
</dbReference>
<keyword evidence="3" id="KW-1185">Reference proteome</keyword>
<dbReference type="Proteomes" id="UP000039865">
    <property type="component" value="Unassembled WGS sequence"/>
</dbReference>
<dbReference type="EMBL" id="CCKQ01010808">
    <property type="protein sequence ID" value="CDW82323.1"/>
    <property type="molecule type" value="Genomic_DNA"/>
</dbReference>
<protein>
    <submittedName>
        <fullName evidence="2">Uncharacterized protein</fullName>
    </submittedName>
</protein>
<dbReference type="GO" id="GO:0007131">
    <property type="term" value="P:reciprocal meiotic recombination"/>
    <property type="evidence" value="ECO:0007669"/>
    <property type="project" value="TreeGrafter"/>
</dbReference>
<keyword evidence="1" id="KW-0812">Transmembrane</keyword>
<organism evidence="2 3">
    <name type="scientific">Stylonychia lemnae</name>
    <name type="common">Ciliate</name>
    <dbReference type="NCBI Taxonomy" id="5949"/>
    <lineage>
        <taxon>Eukaryota</taxon>
        <taxon>Sar</taxon>
        <taxon>Alveolata</taxon>
        <taxon>Ciliophora</taxon>
        <taxon>Intramacronucleata</taxon>
        <taxon>Spirotrichea</taxon>
        <taxon>Stichotrichia</taxon>
        <taxon>Sporadotrichida</taxon>
        <taxon>Oxytrichidae</taxon>
        <taxon>Stylonychinae</taxon>
        <taxon>Stylonychia</taxon>
    </lineage>
</organism>
<dbReference type="InParanoid" id="A0A078AN40"/>
<keyword evidence="1" id="KW-1133">Transmembrane helix</keyword>
<evidence type="ECO:0000313" key="3">
    <source>
        <dbReference type="Proteomes" id="UP000039865"/>
    </source>
</evidence>
<keyword evidence="1" id="KW-0472">Membrane</keyword>
<dbReference type="PANTHER" id="PTHR31398">
    <property type="entry name" value="MEIOTIC NUCLEAR DIVISION PROTEIN 1 HOMOLOG"/>
    <property type="match status" value="1"/>
</dbReference>
<dbReference type="AlphaFoldDB" id="A0A078AN40"/>
<proteinExistence type="predicted"/>
<evidence type="ECO:0000313" key="2">
    <source>
        <dbReference type="EMBL" id="CDW82323.1"/>
    </source>
</evidence>
<accession>A0A078AN40</accession>